<accession>A0A4S2H2D9</accession>
<name>A0A4S2H2D9_9PROT</name>
<proteinExistence type="inferred from homology"/>
<comment type="similarity">
    <text evidence="1">Belongs to the UPF0262 family.</text>
</comment>
<dbReference type="NCBIfam" id="NF002769">
    <property type="entry name" value="PRK02853.1"/>
    <property type="match status" value="1"/>
</dbReference>
<evidence type="ECO:0000313" key="2">
    <source>
        <dbReference type="EMBL" id="TGY89755.1"/>
    </source>
</evidence>
<reference evidence="2 3" key="1">
    <citation type="journal article" date="2017" name="Int. J. Syst. Evol. Microbiol.">
        <title>Marinicauda algicola sp. nov., isolated from a marine red alga Rhodosorus marinus.</title>
        <authorList>
            <person name="Jeong S.E."/>
            <person name="Jeon S.H."/>
            <person name="Chun B.H."/>
            <person name="Kim D.W."/>
            <person name="Jeon C.O."/>
        </authorList>
    </citation>
    <scope>NUCLEOTIDE SEQUENCE [LARGE SCALE GENOMIC DNA]</scope>
    <source>
        <strain evidence="2 3">JCM 31718</strain>
    </source>
</reference>
<dbReference type="HAMAP" id="MF_00678">
    <property type="entry name" value="UPF0262"/>
    <property type="match status" value="1"/>
</dbReference>
<evidence type="ECO:0000256" key="1">
    <source>
        <dbReference type="HAMAP-Rule" id="MF_00678"/>
    </source>
</evidence>
<comment type="caution">
    <text evidence="2">The sequence shown here is derived from an EMBL/GenBank/DDBJ whole genome shotgun (WGS) entry which is preliminary data.</text>
</comment>
<dbReference type="EMBL" id="SRXW01000001">
    <property type="protein sequence ID" value="TGY89755.1"/>
    <property type="molecule type" value="Genomic_DNA"/>
</dbReference>
<dbReference type="OrthoDB" id="9798434at2"/>
<dbReference type="PIRSF" id="PIRSF032146">
    <property type="entry name" value="UCP032146"/>
    <property type="match status" value="1"/>
</dbReference>
<dbReference type="Pfam" id="PF06793">
    <property type="entry name" value="UPF0262"/>
    <property type="match status" value="1"/>
</dbReference>
<sequence length="187" mass="20856">MHRSRHGRCLRALAGAGETRSPLRGGRGTVSANHHLVSVHLDMTSIGRGEETVEHERRVAIADLLEANSFAPAGSQAGPYELRLAIEDERLVFDIKREDGEPVRVFVFSLGPLRRIIKDYFLICESYYAAVRDAPLAQIEAIDMGRRGVHNEGSALLKERLEGKIEVDFDTARRLFTLICALHRRGA</sequence>
<dbReference type="InterPro" id="IPR008321">
    <property type="entry name" value="UCP032146"/>
</dbReference>
<protein>
    <recommendedName>
        <fullName evidence="1">UPF0262 protein E5163_01025</fullName>
    </recommendedName>
</protein>
<dbReference type="AlphaFoldDB" id="A0A4S2H2D9"/>
<keyword evidence="3" id="KW-1185">Reference proteome</keyword>
<dbReference type="Proteomes" id="UP000308054">
    <property type="component" value="Unassembled WGS sequence"/>
</dbReference>
<organism evidence="2 3">
    <name type="scientific">Marinicauda algicola</name>
    <dbReference type="NCBI Taxonomy" id="2029849"/>
    <lineage>
        <taxon>Bacteria</taxon>
        <taxon>Pseudomonadati</taxon>
        <taxon>Pseudomonadota</taxon>
        <taxon>Alphaproteobacteria</taxon>
        <taxon>Maricaulales</taxon>
        <taxon>Maricaulaceae</taxon>
        <taxon>Marinicauda</taxon>
    </lineage>
</organism>
<gene>
    <name evidence="2" type="ORF">E5163_01025</name>
</gene>
<evidence type="ECO:0000313" key="3">
    <source>
        <dbReference type="Proteomes" id="UP000308054"/>
    </source>
</evidence>